<dbReference type="PANTHER" id="PTHR43696">
    <property type="entry name" value="COILED-COIL DOMAIN-CONTAINING PROTEIN 157"/>
    <property type="match status" value="1"/>
</dbReference>
<evidence type="ECO:0000313" key="3">
    <source>
        <dbReference type="EMBL" id="CAB3228226.1"/>
    </source>
</evidence>
<feature type="coiled-coil region" evidence="1">
    <location>
        <begin position="368"/>
        <end position="528"/>
    </location>
</feature>
<feature type="compositionally biased region" description="Polar residues" evidence="2">
    <location>
        <begin position="697"/>
        <end position="708"/>
    </location>
</feature>
<feature type="region of interest" description="Disordered" evidence="2">
    <location>
        <begin position="581"/>
        <end position="603"/>
    </location>
</feature>
<reference evidence="3" key="1">
    <citation type="submission" date="2020-04" db="EMBL/GenBank/DDBJ databases">
        <authorList>
            <person name="Neveu A P."/>
        </authorList>
    </citation>
    <scope>NUCLEOTIDE SEQUENCE</scope>
    <source>
        <tissue evidence="3">Whole embryo</tissue>
    </source>
</reference>
<evidence type="ECO:0000256" key="2">
    <source>
        <dbReference type="SAM" id="MobiDB-lite"/>
    </source>
</evidence>
<dbReference type="EMBL" id="LR783646">
    <property type="protein sequence ID" value="CAB3228226.1"/>
    <property type="molecule type" value="mRNA"/>
</dbReference>
<organism evidence="3">
    <name type="scientific">Phallusia mammillata</name>
    <dbReference type="NCBI Taxonomy" id="59560"/>
    <lineage>
        <taxon>Eukaryota</taxon>
        <taxon>Metazoa</taxon>
        <taxon>Chordata</taxon>
        <taxon>Tunicata</taxon>
        <taxon>Ascidiacea</taxon>
        <taxon>Phlebobranchia</taxon>
        <taxon>Ascidiidae</taxon>
        <taxon>Phallusia</taxon>
    </lineage>
</organism>
<sequence>MAHLLGSKFCLESLRHDVKDVEEIVTEIASRVGVVKAQSWKFPDKLSSDVDIEILLDDCGFSDNDEEDNQVAHVMLYDLLIDRLLYTLQSFTRYNELLLSPEAVSPGKHTSRSSSSMSAGLTTKRCWNRMTQLASVMQQLAQEVERKSVKPKPINELVGLPTKGHNSSESVTFRSDSAQQISHEIAHRNTQTAETLYTSCEICSRTQASLHEVGKSIVKLCKSQGLPTALEDYISKQSDSSLMSIAEITRWKNLQTKDLSRIDRHLESLVKQIKPLKEQLSEVEKQKSSSDAEVQRLNTLSKYREKEFSEQQNRRELKLNETVKSLQKQVEDITNKNVQLTEYSSALQEQLSEFKDELLKNHRQCIHLENESAKLKEEAKENQKFKMDSLRLQAETAELHQTVKKLEERLKLSYDHLEKEVSKSTTLSSHEQAMQEKQNGLLKRLDELDEECEDLRERLCMAEEEKDQMEESVTCDVQRNKSLQEKLNSKEELATILQQDKETLERRGEDLAAQVDDLQAQVEEYVERERLLVAYPDLHKNEVRLPDSSGDVFTDMQRQIEANNLRIALLEKENRSLMKTLSNVSQSSHGGSENSYGSNESEELYHNENKIQPIQLWRKSKEEDNVSYASSMISAKGFPKKISSKSERGKHSQSESFLSDKSHRSNVIEAYRNIKQQQKDPQVRSSFHIGPGKQRSKTPTTSTPNSGRSALLKPWT</sequence>
<accession>A0A6F9D940</accession>
<evidence type="ECO:0000256" key="1">
    <source>
        <dbReference type="SAM" id="Coils"/>
    </source>
</evidence>
<dbReference type="PANTHER" id="PTHR43696:SF9">
    <property type="entry name" value="COILED-COIL DOMAIN-CONTAINING PROTEIN 157"/>
    <property type="match status" value="1"/>
</dbReference>
<dbReference type="InterPro" id="IPR029681">
    <property type="entry name" value="CCDC157"/>
</dbReference>
<dbReference type="AlphaFoldDB" id="A0A6F9D940"/>
<gene>
    <name evidence="3" type="primary">Ccdc157</name>
</gene>
<feature type="region of interest" description="Disordered" evidence="2">
    <location>
        <begin position="638"/>
        <end position="716"/>
    </location>
</feature>
<feature type="coiled-coil region" evidence="1">
    <location>
        <begin position="266"/>
        <end position="343"/>
    </location>
</feature>
<feature type="compositionally biased region" description="Low complexity" evidence="2">
    <location>
        <begin position="587"/>
        <end position="599"/>
    </location>
</feature>
<feature type="compositionally biased region" description="Basic and acidic residues" evidence="2">
    <location>
        <begin position="644"/>
        <end position="663"/>
    </location>
</feature>
<protein>
    <submittedName>
        <fullName evidence="3">Coiled-coil domain-containing protein 157-like</fullName>
    </submittedName>
</protein>
<keyword evidence="1" id="KW-0175">Coiled coil</keyword>
<name>A0A6F9D940_9ASCI</name>
<proteinExistence type="evidence at transcript level"/>